<sequence length="812" mass="90958">MQKLLLLLAFLALSPTVFAQDDEEKDEDKKEEKDKKDAYKDLMKDAVVAEGLFDVITKEDKTYFEIPNTLLEDEILIVSRISGHVKGLNFGGAGMRSRPQQVIRWQKKGGKLLLRSVSYNSVASPDLPVYQSVRNNNFEPIVAAFDIKAHGPDSLSVVADVTSFFTTDVEMIGAISTADRKKFGIKSLDKSRSLVMGAKAFPSNVEIRHVLTYNGSELPDNAVTGTLSVEMNQSFILLPADPMQPRVYDPRVGYFSINQIDYGVDAQRAEKRRLITRWRLEPVDMAAWERGELVDVKKPIVYYLDPATPEEWAPYIAQGVDDWAKVFEKIGLKNAIMSKRAPTKAEDPDWSPEDVRYSVIRYVTTDIQNAMGPHVHDPRTGEILESDIIWYHNVMNLLRNWYLIQTAAVNPAARTPKFEREVMGELIRFVSAHEVGHTLGLPHNMGSSAAYTVEQLRSPGFVQENGTAPSIMDYARFNYVAQPEDKGAGLHPKIGPYDYYAIEYGYKPMPGKTMETEKPLLNAMVKAKADDPKYRYGRQRGNGHDPSAQTEDLSGDAVMASDLGIKNLQRITPQLVEWMSEDGKYFEDLEEVYDNVIGQLRRYTGHVASNVGGVKEWQRTSDENKLVYEVVDATKQRNSVDFINRQVFKTPEWLLEGDILDRIGPSGVSEKIERLQQGALRTLMNDDRLNRLAEQKSRNSEAYGLMDLMNQTRDGVFTSDNTNSSYGRTLQSHYVDGLSSLLENDDVTADVKAAARATLTNVSLNMMKGMLANISTEGLLGDKDLVAGHQQELGNKISIALKGLDALTTQGK</sequence>
<dbReference type="InterPro" id="IPR024079">
    <property type="entry name" value="MetalloPept_cat_dom_sf"/>
</dbReference>
<evidence type="ECO:0000259" key="2">
    <source>
        <dbReference type="Pfam" id="PF16313"/>
    </source>
</evidence>
<dbReference type="Pfam" id="PF17148">
    <property type="entry name" value="DUF5117"/>
    <property type="match status" value="1"/>
</dbReference>
<dbReference type="Pfam" id="PF17162">
    <property type="entry name" value="DUF5118"/>
    <property type="match status" value="1"/>
</dbReference>
<evidence type="ECO:0000313" key="5">
    <source>
        <dbReference type="EMBL" id="NJC27155.1"/>
    </source>
</evidence>
<protein>
    <recommendedName>
        <fullName evidence="7">Zinc-dependent metalloprotease</fullName>
    </recommendedName>
</protein>
<comment type="caution">
    <text evidence="5">The sequence shown here is derived from an EMBL/GenBank/DDBJ whole genome shotgun (WGS) entry which is preliminary data.</text>
</comment>
<feature type="domain" description="DUF5118" evidence="4">
    <location>
        <begin position="38"/>
        <end position="82"/>
    </location>
</feature>
<dbReference type="RefSeq" id="WP_168038002.1">
    <property type="nucleotide sequence ID" value="NZ_JAATJH010000004.1"/>
</dbReference>
<dbReference type="EMBL" id="JAATJH010000004">
    <property type="protein sequence ID" value="NJC27155.1"/>
    <property type="molecule type" value="Genomic_DNA"/>
</dbReference>
<feature type="chain" id="PRO_5045735629" description="Zinc-dependent metalloprotease" evidence="1">
    <location>
        <begin position="20"/>
        <end position="812"/>
    </location>
</feature>
<dbReference type="InterPro" id="IPR032534">
    <property type="entry name" value="EcxA_zinc-bd"/>
</dbReference>
<organism evidence="5 6">
    <name type="scientific">Neolewinella antarctica</name>
    <dbReference type="NCBI Taxonomy" id="442734"/>
    <lineage>
        <taxon>Bacteria</taxon>
        <taxon>Pseudomonadati</taxon>
        <taxon>Bacteroidota</taxon>
        <taxon>Saprospiria</taxon>
        <taxon>Saprospirales</taxon>
        <taxon>Lewinellaceae</taxon>
        <taxon>Neolewinella</taxon>
    </lineage>
</organism>
<evidence type="ECO:0000256" key="1">
    <source>
        <dbReference type="SAM" id="SignalP"/>
    </source>
</evidence>
<feature type="signal peptide" evidence="1">
    <location>
        <begin position="1"/>
        <end position="19"/>
    </location>
</feature>
<dbReference type="Pfam" id="PF16313">
    <property type="entry name" value="DUF4953"/>
    <property type="match status" value="1"/>
</dbReference>
<dbReference type="InterPro" id="IPR033428">
    <property type="entry name" value="DUF5118"/>
</dbReference>
<evidence type="ECO:0000259" key="3">
    <source>
        <dbReference type="Pfam" id="PF17148"/>
    </source>
</evidence>
<feature type="domain" description="EcxA zinc-binding" evidence="2">
    <location>
        <begin position="416"/>
        <end position="721"/>
    </location>
</feature>
<dbReference type="Proteomes" id="UP000770785">
    <property type="component" value="Unassembled WGS sequence"/>
</dbReference>
<evidence type="ECO:0000259" key="4">
    <source>
        <dbReference type="Pfam" id="PF17162"/>
    </source>
</evidence>
<dbReference type="Gene3D" id="3.40.390.10">
    <property type="entry name" value="Collagenase (Catalytic Domain)"/>
    <property type="match status" value="1"/>
</dbReference>
<accession>A0ABX0XDJ2</accession>
<keyword evidence="1" id="KW-0732">Signal</keyword>
<proteinExistence type="predicted"/>
<name>A0ABX0XDJ2_9BACT</name>
<dbReference type="InterPro" id="IPR033413">
    <property type="entry name" value="DUF5117"/>
</dbReference>
<evidence type="ECO:0000313" key="6">
    <source>
        <dbReference type="Proteomes" id="UP000770785"/>
    </source>
</evidence>
<dbReference type="CDD" id="cd04276">
    <property type="entry name" value="ZnMc_MMP_like_2"/>
    <property type="match status" value="1"/>
</dbReference>
<keyword evidence="6" id="KW-1185">Reference proteome</keyword>
<dbReference type="PANTHER" id="PTHR38478:SF1">
    <property type="entry name" value="ZINC DEPENDENT METALLOPROTEASE DOMAIN LIPOPROTEIN"/>
    <property type="match status" value="1"/>
</dbReference>
<dbReference type="InterPro" id="IPR034032">
    <property type="entry name" value="Zn_MMP-like_bac"/>
</dbReference>
<dbReference type="SUPFAM" id="SSF55486">
    <property type="entry name" value="Metalloproteases ('zincins'), catalytic domain"/>
    <property type="match status" value="1"/>
</dbReference>
<evidence type="ECO:0008006" key="7">
    <source>
        <dbReference type="Google" id="ProtNLM"/>
    </source>
</evidence>
<gene>
    <name evidence="5" type="ORF">GGR27_002668</name>
</gene>
<reference evidence="5 6" key="1">
    <citation type="submission" date="2020-03" db="EMBL/GenBank/DDBJ databases">
        <title>Genomic Encyclopedia of Type Strains, Phase IV (KMG-IV): sequencing the most valuable type-strain genomes for metagenomic binning, comparative biology and taxonomic classification.</title>
        <authorList>
            <person name="Goeker M."/>
        </authorList>
    </citation>
    <scope>NUCLEOTIDE SEQUENCE [LARGE SCALE GENOMIC DNA]</scope>
    <source>
        <strain evidence="5 6">DSM 105096</strain>
    </source>
</reference>
<dbReference type="PANTHER" id="PTHR38478">
    <property type="entry name" value="PEPTIDASE M1A AND M12B"/>
    <property type="match status" value="1"/>
</dbReference>
<feature type="domain" description="DUF5117" evidence="3">
    <location>
        <begin position="100"/>
        <end position="282"/>
    </location>
</feature>